<organism evidence="8 9">
    <name type="scientific">Candidatus Sungbacteria bacterium RIFCSPHIGHO2_01_FULL_47_32</name>
    <dbReference type="NCBI Taxonomy" id="1802264"/>
    <lineage>
        <taxon>Bacteria</taxon>
        <taxon>Candidatus Sungiibacteriota</taxon>
    </lineage>
</organism>
<dbReference type="InterPro" id="IPR005484">
    <property type="entry name" value="Ribosomal_uL18_bac/plant/anim"/>
</dbReference>
<dbReference type="Pfam" id="PF00861">
    <property type="entry name" value="Ribosomal_L18p"/>
    <property type="match status" value="1"/>
</dbReference>
<dbReference type="Gene3D" id="3.30.420.100">
    <property type="match status" value="1"/>
</dbReference>
<name>A0A1G2K7A3_9BACT</name>
<dbReference type="SUPFAM" id="SSF53137">
    <property type="entry name" value="Translational machinery components"/>
    <property type="match status" value="1"/>
</dbReference>
<dbReference type="FunFam" id="3.30.420.100:FF:000001">
    <property type="entry name" value="50S ribosomal protein L18"/>
    <property type="match status" value="1"/>
</dbReference>
<evidence type="ECO:0000256" key="2">
    <source>
        <dbReference type="ARBA" id="ARBA00022730"/>
    </source>
</evidence>
<dbReference type="EMBL" id="MHQC01000037">
    <property type="protein sequence ID" value="OGZ94360.1"/>
    <property type="molecule type" value="Genomic_DNA"/>
</dbReference>
<keyword evidence="3 7" id="KW-0694">RNA-binding</keyword>
<dbReference type="Proteomes" id="UP000177152">
    <property type="component" value="Unassembled WGS sequence"/>
</dbReference>
<dbReference type="HAMAP" id="MF_01337_B">
    <property type="entry name" value="Ribosomal_uL18_B"/>
    <property type="match status" value="1"/>
</dbReference>
<evidence type="ECO:0000256" key="1">
    <source>
        <dbReference type="ARBA" id="ARBA00007116"/>
    </source>
</evidence>
<keyword evidence="4 7" id="KW-0689">Ribosomal protein</keyword>
<evidence type="ECO:0000313" key="9">
    <source>
        <dbReference type="Proteomes" id="UP000177152"/>
    </source>
</evidence>
<evidence type="ECO:0000256" key="3">
    <source>
        <dbReference type="ARBA" id="ARBA00022884"/>
    </source>
</evidence>
<keyword evidence="2 7" id="KW-0699">rRNA-binding</keyword>
<accession>A0A1G2K7A3</accession>
<dbReference type="CDD" id="cd00432">
    <property type="entry name" value="Ribosomal_L18_L5e"/>
    <property type="match status" value="1"/>
</dbReference>
<evidence type="ECO:0000256" key="5">
    <source>
        <dbReference type="ARBA" id="ARBA00023274"/>
    </source>
</evidence>
<comment type="subunit">
    <text evidence="7">Part of the 50S ribosomal subunit; part of the 5S rRNA/L5/L18/L25 subcomplex. Contacts the 5S and 23S rRNAs.</text>
</comment>
<dbReference type="GO" id="GO:0003735">
    <property type="term" value="F:structural constituent of ribosome"/>
    <property type="evidence" value="ECO:0007669"/>
    <property type="project" value="InterPro"/>
</dbReference>
<dbReference type="GO" id="GO:0006412">
    <property type="term" value="P:translation"/>
    <property type="evidence" value="ECO:0007669"/>
    <property type="project" value="UniProtKB-UniRule"/>
</dbReference>
<evidence type="ECO:0000256" key="6">
    <source>
        <dbReference type="ARBA" id="ARBA00035197"/>
    </source>
</evidence>
<dbReference type="GO" id="GO:0008097">
    <property type="term" value="F:5S rRNA binding"/>
    <property type="evidence" value="ECO:0007669"/>
    <property type="project" value="TreeGrafter"/>
</dbReference>
<keyword evidence="5 7" id="KW-0687">Ribonucleoprotein</keyword>
<dbReference type="InterPro" id="IPR004389">
    <property type="entry name" value="Ribosomal_uL18_bac-type"/>
</dbReference>
<dbReference type="InterPro" id="IPR057268">
    <property type="entry name" value="Ribosomal_L18"/>
</dbReference>
<dbReference type="NCBIfam" id="TIGR00060">
    <property type="entry name" value="L18_bact"/>
    <property type="match status" value="1"/>
</dbReference>
<evidence type="ECO:0000256" key="7">
    <source>
        <dbReference type="HAMAP-Rule" id="MF_01337"/>
    </source>
</evidence>
<reference evidence="8 9" key="1">
    <citation type="journal article" date="2016" name="Nat. Commun.">
        <title>Thousands of microbial genomes shed light on interconnected biogeochemical processes in an aquifer system.</title>
        <authorList>
            <person name="Anantharaman K."/>
            <person name="Brown C.T."/>
            <person name="Hug L.A."/>
            <person name="Sharon I."/>
            <person name="Castelle C.J."/>
            <person name="Probst A.J."/>
            <person name="Thomas B.C."/>
            <person name="Singh A."/>
            <person name="Wilkins M.J."/>
            <person name="Karaoz U."/>
            <person name="Brodie E.L."/>
            <person name="Williams K.H."/>
            <person name="Hubbard S.S."/>
            <person name="Banfield J.F."/>
        </authorList>
    </citation>
    <scope>NUCLEOTIDE SEQUENCE [LARGE SCALE GENOMIC DNA]</scope>
</reference>
<comment type="caution">
    <text evidence="8">The sequence shown here is derived from an EMBL/GenBank/DDBJ whole genome shotgun (WGS) entry which is preliminary data.</text>
</comment>
<evidence type="ECO:0000313" key="8">
    <source>
        <dbReference type="EMBL" id="OGZ94360.1"/>
    </source>
</evidence>
<dbReference type="GO" id="GO:0022625">
    <property type="term" value="C:cytosolic large ribosomal subunit"/>
    <property type="evidence" value="ECO:0007669"/>
    <property type="project" value="TreeGrafter"/>
</dbReference>
<dbReference type="AlphaFoldDB" id="A0A1G2K7A3"/>
<dbReference type="PANTHER" id="PTHR12899:SF3">
    <property type="entry name" value="LARGE RIBOSOMAL SUBUNIT PROTEIN UL18M"/>
    <property type="match status" value="1"/>
</dbReference>
<gene>
    <name evidence="7" type="primary">rplR</name>
    <name evidence="8" type="ORF">A2633_02015</name>
</gene>
<sequence>MNQFKTKRDKRIRRHRRIRSGVLGTAARPRLSVFRSNKHLHLQLVDDEAGKTLIVAETSEVKKVKGKQGGAAEEVGALLGKRALEKGIKEVVFDRSGYRYHGNVKKLADAARKAGLKF</sequence>
<comment type="function">
    <text evidence="7">This is one of the proteins that bind and probably mediate the attachment of the 5S RNA into the large ribosomal subunit, where it forms part of the central protuberance.</text>
</comment>
<proteinExistence type="inferred from homology"/>
<protein>
    <recommendedName>
        <fullName evidence="6 7">Large ribosomal subunit protein uL18</fullName>
    </recommendedName>
</protein>
<evidence type="ECO:0000256" key="4">
    <source>
        <dbReference type="ARBA" id="ARBA00022980"/>
    </source>
</evidence>
<comment type="similarity">
    <text evidence="1 7">Belongs to the universal ribosomal protein uL18 family.</text>
</comment>
<dbReference type="PANTHER" id="PTHR12899">
    <property type="entry name" value="39S RIBOSOMAL PROTEIN L18, MITOCHONDRIAL"/>
    <property type="match status" value="1"/>
</dbReference>